<reference evidence="5" key="1">
    <citation type="journal article" date="2011" name="Proc. Natl. Acad. Sci. U.S.A.">
        <title>Obligate biotrophy features unraveled by the genomic analysis of rust fungi.</title>
        <authorList>
            <person name="Duplessis S."/>
            <person name="Cuomo C.A."/>
            <person name="Lin Y.-C."/>
            <person name="Aerts A."/>
            <person name="Tisserant E."/>
            <person name="Veneault-Fourrey C."/>
            <person name="Joly D.L."/>
            <person name="Hacquard S."/>
            <person name="Amselem J."/>
            <person name="Cantarel B.L."/>
            <person name="Chiu R."/>
            <person name="Coutinho P.M."/>
            <person name="Feau N."/>
            <person name="Field M."/>
            <person name="Frey P."/>
            <person name="Gelhaye E."/>
            <person name="Goldberg J."/>
            <person name="Grabherr M.G."/>
            <person name="Kodira C.D."/>
            <person name="Kohler A."/>
            <person name="Kuees U."/>
            <person name="Lindquist E.A."/>
            <person name="Lucas S.M."/>
            <person name="Mago R."/>
            <person name="Mauceli E."/>
            <person name="Morin E."/>
            <person name="Murat C."/>
            <person name="Pangilinan J.L."/>
            <person name="Park R."/>
            <person name="Pearson M."/>
            <person name="Quesneville H."/>
            <person name="Rouhier N."/>
            <person name="Sakthikumar S."/>
            <person name="Salamov A.A."/>
            <person name="Schmutz J."/>
            <person name="Selles B."/>
            <person name="Shapiro H."/>
            <person name="Tanguay P."/>
            <person name="Tuskan G.A."/>
            <person name="Henrissat B."/>
            <person name="Van de Peer Y."/>
            <person name="Rouze P."/>
            <person name="Ellis J.G."/>
            <person name="Dodds P.N."/>
            <person name="Schein J.E."/>
            <person name="Zhong S."/>
            <person name="Hamelin R.C."/>
            <person name="Grigoriev I.V."/>
            <person name="Szabo L.J."/>
            <person name="Martin F."/>
        </authorList>
    </citation>
    <scope>NUCLEOTIDE SEQUENCE [LARGE SCALE GENOMIC DNA]</scope>
    <source>
        <strain evidence="5">98AG31 / pathotype 3-4-7</strain>
    </source>
</reference>
<feature type="region of interest" description="Disordered" evidence="2">
    <location>
        <begin position="605"/>
        <end position="659"/>
    </location>
</feature>
<feature type="compositionally biased region" description="Polar residues" evidence="2">
    <location>
        <begin position="622"/>
        <end position="659"/>
    </location>
</feature>
<dbReference type="VEuPathDB" id="FungiDB:MELLADRAFT_76831"/>
<dbReference type="InterPro" id="IPR036770">
    <property type="entry name" value="Ankyrin_rpt-contain_sf"/>
</dbReference>
<dbReference type="InterPro" id="IPR002110">
    <property type="entry name" value="Ankyrin_rpt"/>
</dbReference>
<feature type="region of interest" description="Disordered" evidence="2">
    <location>
        <begin position="822"/>
        <end position="847"/>
    </location>
</feature>
<name>F4RAD7_MELLP</name>
<feature type="compositionally biased region" description="Polar residues" evidence="2">
    <location>
        <begin position="114"/>
        <end position="125"/>
    </location>
</feature>
<feature type="region of interest" description="Disordered" evidence="2">
    <location>
        <begin position="929"/>
        <end position="952"/>
    </location>
</feature>
<feature type="compositionally biased region" description="Acidic residues" evidence="2">
    <location>
        <begin position="929"/>
        <end position="945"/>
    </location>
</feature>
<keyword evidence="1" id="KW-0040">ANK repeat</keyword>
<protein>
    <recommendedName>
        <fullName evidence="3">Dilute domain-containing protein</fullName>
    </recommendedName>
</protein>
<sequence>MTEDQTINHQSPKKPSQELSSSSNHQNSSLIPDPSYIDPLIALAPTPINLSNLVHSIHLHSIQENQVKEVFNSAYLSAASSGDSDLIEWLLSKDHDHHHLTSIPNHLTRHPRHNLSNQSTSNLTHSILKPGEPRKYLNLNLTDQDGTPPIILAAAFGHPEAVRAIVDGIGGNVVDSRDSVGWTALHWAARNGDFTIVSYLLNHGATTNLVSYSESSMPPSSCQSSSISTHSRLSASSFSTLASDSLSYCEDQPSCPTTPTDTPSKRTRRFRGLRPYDLAKRGPEGDDIRHILRMAEEAKADALLKSQDQQSNPSRSSRPPSLASMKSPRPPSAARQAQLQAHQSQSNQLRELASLAAKTLDLNFNLFGFPSTSTDNEPASHLNSSSLFLSTLSSHTSHHLNNLQNSNSIEAWEQEQRSEEFDWDQCLPDQMLVCSIDELPIIFDAVISSMEPKRSRNHRFVPSNVIFLCARFAAHFGTEDLLEELILGALDQIEDVVLAREDSMANSAFWLFNCCTLLYYLKREPHLNSVSKEFQVHLQDLINLIFVLVIRNAERRLDKVLDSSMLDFQPLPGFEHVEFEPEGSWRFVKALTVKRSRQTSLKPSLSSFLVGSPRSPPSSGSAQQTPNKTPTHLRSSSHQVSSPNTTPLKSNHLNPNNQSIGPRAITDLLSSVLYVLQSYELHSSLIVQAFSQLFYWLGCELFNRIITRRKYLCRSKAMEIRLNVNVIEEWSRHNRLPNRLIQEYFKPLNSMLKWLQSISNEQVQDMNKLICVINELNPSSLNPVQMLKSLKDYRYEIEETKMTEEGRTYLVKLQQDWDKKRLSRKEELEEREKAEEEMMGAHQGNGNGYNGLEGLVRAEVIEDNAVKAIDEGLMDESQFESYLPPASPECLGELLDSRYMLPFGLPTLTESLFLEYDEEQPKNSLTLEFEEEEEEEMEEMEEETEESLKEKEMEKIRECKKSVLAVPVLDSKVLNRLDTFREKHRKLKTY</sequence>
<dbReference type="AlphaFoldDB" id="F4RAD7"/>
<feature type="domain" description="Dilute" evidence="3">
    <location>
        <begin position="487"/>
        <end position="816"/>
    </location>
</feature>
<dbReference type="HOGENOM" id="CLU_006124_0_0_1"/>
<dbReference type="PROSITE" id="PS50297">
    <property type="entry name" value="ANK_REP_REGION"/>
    <property type="match status" value="1"/>
</dbReference>
<proteinExistence type="predicted"/>
<feature type="region of interest" description="Disordered" evidence="2">
    <location>
        <begin position="102"/>
        <end position="126"/>
    </location>
</feature>
<dbReference type="GO" id="GO:0051020">
    <property type="term" value="F:GTPase binding"/>
    <property type="evidence" value="ECO:0007669"/>
    <property type="project" value="TreeGrafter"/>
</dbReference>
<dbReference type="SMART" id="SM01132">
    <property type="entry name" value="DIL"/>
    <property type="match status" value="1"/>
</dbReference>
<dbReference type="PANTHER" id="PTHR16027">
    <property type="entry name" value="DILUTE DOMAIN-CONTAINING PROTEIN YPR089W"/>
    <property type="match status" value="1"/>
</dbReference>
<dbReference type="PROSITE" id="PS50088">
    <property type="entry name" value="ANK_REPEAT"/>
    <property type="match status" value="1"/>
</dbReference>
<feature type="compositionally biased region" description="Low complexity" evidence="2">
    <location>
        <begin position="17"/>
        <end position="30"/>
    </location>
</feature>
<dbReference type="PROSITE" id="PS51126">
    <property type="entry name" value="DILUTE"/>
    <property type="match status" value="1"/>
</dbReference>
<dbReference type="CDD" id="cd15473">
    <property type="entry name" value="Myo5p-like_CBD_DIL_ANK"/>
    <property type="match status" value="1"/>
</dbReference>
<gene>
    <name evidence="4" type="ORF">MELLADRAFT_76831</name>
</gene>
<dbReference type="eggNOG" id="ENOG502QRMC">
    <property type="taxonomic scope" value="Eukaryota"/>
</dbReference>
<feature type="compositionally biased region" description="Polar residues" evidence="2">
    <location>
        <begin position="1"/>
        <end position="14"/>
    </location>
</feature>
<dbReference type="SMART" id="SM00248">
    <property type="entry name" value="ANK"/>
    <property type="match status" value="3"/>
</dbReference>
<dbReference type="KEGG" id="mlr:MELLADRAFT_76831"/>
<dbReference type="Proteomes" id="UP000001072">
    <property type="component" value="Unassembled WGS sequence"/>
</dbReference>
<evidence type="ECO:0000313" key="5">
    <source>
        <dbReference type="Proteomes" id="UP000001072"/>
    </source>
</evidence>
<feature type="compositionally biased region" description="Basic and acidic residues" evidence="2">
    <location>
        <begin position="822"/>
        <end position="836"/>
    </location>
</feature>
<feature type="region of interest" description="Disordered" evidence="2">
    <location>
        <begin position="247"/>
        <end position="284"/>
    </location>
</feature>
<dbReference type="Pfam" id="PF01843">
    <property type="entry name" value="DIL"/>
    <property type="match status" value="1"/>
</dbReference>
<dbReference type="Pfam" id="PF12796">
    <property type="entry name" value="Ank_2"/>
    <property type="match status" value="1"/>
</dbReference>
<evidence type="ECO:0000256" key="2">
    <source>
        <dbReference type="SAM" id="MobiDB-lite"/>
    </source>
</evidence>
<organism evidence="5">
    <name type="scientific">Melampsora larici-populina (strain 98AG31 / pathotype 3-4-7)</name>
    <name type="common">Poplar leaf rust fungus</name>
    <dbReference type="NCBI Taxonomy" id="747676"/>
    <lineage>
        <taxon>Eukaryota</taxon>
        <taxon>Fungi</taxon>
        <taxon>Dikarya</taxon>
        <taxon>Basidiomycota</taxon>
        <taxon>Pucciniomycotina</taxon>
        <taxon>Pucciniomycetes</taxon>
        <taxon>Pucciniales</taxon>
        <taxon>Melampsoraceae</taxon>
        <taxon>Melampsora</taxon>
    </lineage>
</organism>
<dbReference type="RefSeq" id="XP_007406269.1">
    <property type="nucleotide sequence ID" value="XM_007406207.1"/>
</dbReference>
<dbReference type="InParanoid" id="F4RAD7"/>
<dbReference type="InterPro" id="IPR002710">
    <property type="entry name" value="Dilute_dom"/>
</dbReference>
<dbReference type="OrthoDB" id="426293at2759"/>
<feature type="compositionally biased region" description="Low complexity" evidence="2">
    <location>
        <begin position="306"/>
        <end position="321"/>
    </location>
</feature>
<dbReference type="InterPro" id="IPR037986">
    <property type="entry name" value="Myo5p-like_CBD_DIL"/>
</dbReference>
<feature type="compositionally biased region" description="Low complexity" evidence="2">
    <location>
        <begin position="611"/>
        <end position="621"/>
    </location>
</feature>
<dbReference type="EMBL" id="GL883094">
    <property type="protein sequence ID" value="EGG10800.1"/>
    <property type="molecule type" value="Genomic_DNA"/>
</dbReference>
<dbReference type="PANTHER" id="PTHR16027:SF6">
    <property type="entry name" value="DILUTE DOMAIN-CONTAINING PROTEIN"/>
    <property type="match status" value="1"/>
</dbReference>
<feature type="repeat" description="ANK" evidence="1">
    <location>
        <begin position="180"/>
        <end position="212"/>
    </location>
</feature>
<dbReference type="Gene3D" id="1.25.40.20">
    <property type="entry name" value="Ankyrin repeat-containing domain"/>
    <property type="match status" value="1"/>
</dbReference>
<accession>F4RAD7</accession>
<feature type="region of interest" description="Disordered" evidence="2">
    <location>
        <begin position="1"/>
        <end position="31"/>
    </location>
</feature>
<evidence type="ECO:0000259" key="3">
    <source>
        <dbReference type="PROSITE" id="PS51126"/>
    </source>
</evidence>
<evidence type="ECO:0000313" key="4">
    <source>
        <dbReference type="EMBL" id="EGG10800.1"/>
    </source>
</evidence>
<dbReference type="GeneID" id="18932845"/>
<feature type="compositionally biased region" description="Polar residues" evidence="2">
    <location>
        <begin position="335"/>
        <end position="348"/>
    </location>
</feature>
<feature type="compositionally biased region" description="Low complexity" evidence="2">
    <location>
        <begin position="247"/>
        <end position="262"/>
    </location>
</feature>
<feature type="region of interest" description="Disordered" evidence="2">
    <location>
        <begin position="302"/>
        <end position="348"/>
    </location>
</feature>
<dbReference type="InterPro" id="IPR052072">
    <property type="entry name" value="Vascular_dev_regulator"/>
</dbReference>
<evidence type="ECO:0000256" key="1">
    <source>
        <dbReference type="PROSITE-ProRule" id="PRU00023"/>
    </source>
</evidence>
<keyword evidence="5" id="KW-1185">Reference proteome</keyword>
<dbReference type="SUPFAM" id="SSF48403">
    <property type="entry name" value="Ankyrin repeat"/>
    <property type="match status" value="1"/>
</dbReference>